<dbReference type="GO" id="GO:0005886">
    <property type="term" value="C:plasma membrane"/>
    <property type="evidence" value="ECO:0007669"/>
    <property type="project" value="UniProtKB-SubCell"/>
</dbReference>
<dbReference type="Pfam" id="PF18204">
    <property type="entry name" value="PGF-CTERM"/>
    <property type="match status" value="1"/>
</dbReference>
<evidence type="ECO:0000259" key="14">
    <source>
        <dbReference type="Pfam" id="PF18204"/>
    </source>
</evidence>
<evidence type="ECO:0000256" key="6">
    <source>
        <dbReference type="ARBA" id="ARBA00022525"/>
    </source>
</evidence>
<comment type="similarity">
    <text evidence="3">Belongs to the halobacterial S-layer protein family.</text>
</comment>
<evidence type="ECO:0000256" key="5">
    <source>
        <dbReference type="ARBA" id="ARBA00022512"/>
    </source>
</evidence>
<keyword evidence="11" id="KW-0472">Membrane</keyword>
<evidence type="ECO:0000313" key="16">
    <source>
        <dbReference type="Proteomes" id="UP001596383"/>
    </source>
</evidence>
<evidence type="ECO:0000256" key="2">
    <source>
        <dbReference type="ARBA" id="ARBA00004237"/>
    </source>
</evidence>
<keyword evidence="6" id="KW-0964">Secreted</keyword>
<dbReference type="EMBL" id="JBHSWV010000149">
    <property type="protein sequence ID" value="MFC6765444.1"/>
    <property type="molecule type" value="Genomic_DNA"/>
</dbReference>
<keyword evidence="10" id="KW-1133">Transmembrane helix</keyword>
<dbReference type="AlphaFoldDB" id="A0ABD5SK88"/>
<evidence type="ECO:0000256" key="12">
    <source>
        <dbReference type="ARBA" id="ARBA00023180"/>
    </source>
</evidence>
<organism evidence="15 16">
    <name type="scientific">Natrinema soli</name>
    <dbReference type="NCBI Taxonomy" id="1930624"/>
    <lineage>
        <taxon>Archaea</taxon>
        <taxon>Methanobacteriati</taxon>
        <taxon>Methanobacteriota</taxon>
        <taxon>Stenosarchaea group</taxon>
        <taxon>Halobacteria</taxon>
        <taxon>Halobacteriales</taxon>
        <taxon>Natrialbaceae</taxon>
        <taxon>Natrinema</taxon>
    </lineage>
</organism>
<keyword evidence="5" id="KW-0134">Cell wall</keyword>
<accession>A0ABD5SK88</accession>
<comment type="caution">
    <text evidence="15">The sequence shown here is derived from an EMBL/GenBank/DDBJ whole genome shotgun (WGS) entry which is preliminary data.</text>
</comment>
<dbReference type="Proteomes" id="UP001596383">
    <property type="component" value="Unassembled WGS sequence"/>
</dbReference>
<name>A0ABD5SK88_9EURY</name>
<dbReference type="GO" id="GO:0030115">
    <property type="term" value="C:S-layer"/>
    <property type="evidence" value="ECO:0007669"/>
    <property type="project" value="UniProtKB-SubCell"/>
</dbReference>
<dbReference type="InterPro" id="IPR026452">
    <property type="entry name" value="Surf_glycop_sig_pep"/>
</dbReference>
<keyword evidence="8" id="KW-0812">Transmembrane</keyword>
<feature type="compositionally biased region" description="Acidic residues" evidence="13">
    <location>
        <begin position="736"/>
        <end position="748"/>
    </location>
</feature>
<sequence length="804" mass="84585">MTNETTYRDKGRAVVLAALMVLSVVAMTVSFTGAAAAQTATNADATIDANDLNGDNVWIGQQVNITNLQSPADLTQGGDVVKSLRVNDGSAMLDTSDLSAGRYNIEVDGSSNGSIWINEHEISTGFNSNTVVQGGNAGLTYEDVSDYARRSGDADNAVEVSVTGEYEGENLSDSELAAIFDNADAGTGDAADDNAVLLTGLNNQSGEAAEENIATTFGDSEEAGNYSFTFDVTDTTASDTAEITVVEQGSSEVNFGQTTYQGVAGDNVEIDLDLTNTNNAYLNLTHEGTHVANINVSDVNEEDVTVVVDTYNGEIVKLLDGDGEEISSSDYDAANTEFDWATSQTALPAVEYDLEAQYDPAEDVTDGALLILNDRSTDGITTHVAPSEIDYDSDNPEDFLGSATERDYVASGDYLITQVEATGIYSQLQATGADSGLNSGQGLSLTYERQSTGAFDTTETFTLADLDDKGINYHIYEDADNGTFYVIFNTADLADVSDEDYDLSAGEEWNAEFEVNGTENAYVDEDEVETVDTDFDVEAINTELTGEFNEDDRLQVSNSAESEISAQTNLAPGTTADYYVRFQTEVYEQETTVGEDGMISATFDFSDRSAGDELKTVRVSPSIGDAAKSSGIIVASEPEPEANISIDGELTSSEVQVGEEGELVVTVTNSGDAEGTVDFHVDIGDETITQEQLTLAAGEDVTRTYTDFNTSEAGSEISWEAHAGNATDEGALSVVESDDPGNSDDSGSDDSGSGDSGSDDSGSGDSGSDDSGSDSDDDGTPGFGVGVALVALLGAAMLALRRQN</sequence>
<evidence type="ECO:0000256" key="10">
    <source>
        <dbReference type="ARBA" id="ARBA00022989"/>
    </source>
</evidence>
<dbReference type="NCBIfam" id="TIGR04126">
    <property type="entry name" value="PGF_CTERM"/>
    <property type="match status" value="1"/>
</dbReference>
<comment type="subcellular location">
    <subcellularLocation>
        <location evidence="1">Cell membrane</location>
    </subcellularLocation>
    <subcellularLocation>
        <location evidence="2">Secreted</location>
        <location evidence="2">Cell wall</location>
        <location evidence="2">S-layer</location>
    </subcellularLocation>
</comment>
<evidence type="ECO:0000256" key="8">
    <source>
        <dbReference type="ARBA" id="ARBA00022692"/>
    </source>
</evidence>
<evidence type="ECO:0000256" key="4">
    <source>
        <dbReference type="ARBA" id="ARBA00022475"/>
    </source>
</evidence>
<keyword evidence="7" id="KW-0701">S-layer</keyword>
<evidence type="ECO:0000313" key="15">
    <source>
        <dbReference type="EMBL" id="MFC6765444.1"/>
    </source>
</evidence>
<proteinExistence type="inferred from homology"/>
<feature type="compositionally biased region" description="Acidic residues" evidence="13">
    <location>
        <begin position="767"/>
        <end position="779"/>
    </location>
</feature>
<dbReference type="RefSeq" id="WP_273738465.1">
    <property type="nucleotide sequence ID" value="NZ_JAQIVI010000149.1"/>
</dbReference>
<keyword evidence="12" id="KW-0325">Glycoprotein</keyword>
<evidence type="ECO:0000256" key="13">
    <source>
        <dbReference type="SAM" id="MobiDB-lite"/>
    </source>
</evidence>
<protein>
    <submittedName>
        <fullName evidence="15">BGTF surface domain-containing protein</fullName>
    </submittedName>
</protein>
<evidence type="ECO:0000256" key="3">
    <source>
        <dbReference type="ARBA" id="ARBA00009327"/>
    </source>
</evidence>
<dbReference type="NCBIfam" id="TIGR04207">
    <property type="entry name" value="halo_sig_pep"/>
    <property type="match status" value="1"/>
</dbReference>
<feature type="region of interest" description="Disordered" evidence="13">
    <location>
        <begin position="733"/>
        <end position="784"/>
    </location>
</feature>
<dbReference type="NCBIfam" id="NF045517">
    <property type="entry name" value="halo_surf_dom"/>
    <property type="match status" value="1"/>
</dbReference>
<gene>
    <name evidence="15" type="ORF">ACFQE6_10735</name>
</gene>
<reference evidence="15 16" key="1">
    <citation type="journal article" date="2019" name="Int. J. Syst. Evol. Microbiol.">
        <title>The Global Catalogue of Microorganisms (GCM) 10K type strain sequencing project: providing services to taxonomists for standard genome sequencing and annotation.</title>
        <authorList>
            <consortium name="The Broad Institute Genomics Platform"/>
            <consortium name="The Broad Institute Genome Sequencing Center for Infectious Disease"/>
            <person name="Wu L."/>
            <person name="Ma J."/>
        </authorList>
    </citation>
    <scope>NUCLEOTIDE SEQUENCE [LARGE SCALE GENOMIC DNA]</scope>
    <source>
        <strain evidence="15 16">LMG 29247</strain>
    </source>
</reference>
<keyword evidence="4" id="KW-1003">Cell membrane</keyword>
<feature type="domain" description="PGF-CTERM archaeal protein-sorting signal" evidence="14">
    <location>
        <begin position="780"/>
        <end position="802"/>
    </location>
</feature>
<evidence type="ECO:0000256" key="7">
    <source>
        <dbReference type="ARBA" id="ARBA00022601"/>
    </source>
</evidence>
<evidence type="ECO:0000256" key="9">
    <source>
        <dbReference type="ARBA" id="ARBA00022729"/>
    </source>
</evidence>
<evidence type="ECO:0000256" key="11">
    <source>
        <dbReference type="ARBA" id="ARBA00023136"/>
    </source>
</evidence>
<keyword evidence="9" id="KW-0732">Signal</keyword>
<evidence type="ECO:0000256" key="1">
    <source>
        <dbReference type="ARBA" id="ARBA00004236"/>
    </source>
</evidence>
<dbReference type="InterPro" id="IPR026371">
    <property type="entry name" value="PGF_CTERM"/>
</dbReference>
<keyword evidence="16" id="KW-1185">Reference proteome</keyword>